<reference evidence="1" key="1">
    <citation type="submission" date="2024-05" db="EMBL/GenBank/DDBJ databases">
        <title>30 novel species of actinomycetes from the DSMZ collection.</title>
        <authorList>
            <person name="Nouioui I."/>
        </authorList>
    </citation>
    <scope>NUCLEOTIDE SEQUENCE</scope>
    <source>
        <strain evidence="1">DSM 40473</strain>
    </source>
</reference>
<dbReference type="RefSeq" id="WP_311606819.1">
    <property type="nucleotide sequence ID" value="NZ_JAVRFI010000001.1"/>
</dbReference>
<dbReference type="SUPFAM" id="SSF48371">
    <property type="entry name" value="ARM repeat"/>
    <property type="match status" value="1"/>
</dbReference>
<evidence type="ECO:0000313" key="1">
    <source>
        <dbReference type="EMBL" id="MDT0447529.1"/>
    </source>
</evidence>
<gene>
    <name evidence="1" type="ORF">RM609_00200</name>
</gene>
<evidence type="ECO:0000313" key="2">
    <source>
        <dbReference type="Proteomes" id="UP001180531"/>
    </source>
</evidence>
<accession>A0ABU2SGN0</accession>
<sequence length="506" mass="55175">MDTRRADVDGLALAVATAARRQGKKRTTLESLLDTGDPRLWVTLDLGVRRLNWYWPSGLPSMAWLRTGEPPADEPVLAIALCHPDGRVRQAALERTAGYPALLPLVAVRCSDWVGPVRDLARALLRARLAGAAPRTVALIASVALRTAARQHGVHAHGLLMEILENADAELTDTLLDSRDPAIRRLGHRIAVRRNHFSPARLARIAATDPDVVVQDVCADAVLAHTKDGRHGELLDPLLRARTARVRASGVTALHRTGRSAEATAFLTDRTGIVRACARWVLRQQGTDPLPYYRELCAGPLTDVPPGAAAGLGECGSRQDAALLHPLLAHPVARVRAQAVAALRALGAVDAERLRPLLDDPSAAVAREVSAALVSSGDRLPEPWLWERLASGRPRHVRAAAFRLLAAQRGIFQLRCYLTLLDDADHRLREQARTAVLRWGPADARSAYAALPADERARLDALVERAVPVLGEDKVRLVRFFLGRGVTPDGPGQRPPRAARWRFRLR</sequence>
<evidence type="ECO:0008006" key="3">
    <source>
        <dbReference type="Google" id="ProtNLM"/>
    </source>
</evidence>
<comment type="caution">
    <text evidence="1">The sequence shown here is derived from an EMBL/GenBank/DDBJ whole genome shotgun (WGS) entry which is preliminary data.</text>
</comment>
<protein>
    <recommendedName>
        <fullName evidence="3">HEAT repeat domain-containing protein</fullName>
    </recommendedName>
</protein>
<dbReference type="EMBL" id="JAVRFI010000001">
    <property type="protein sequence ID" value="MDT0447529.1"/>
    <property type="molecule type" value="Genomic_DNA"/>
</dbReference>
<dbReference type="Proteomes" id="UP001180531">
    <property type="component" value="Unassembled WGS sequence"/>
</dbReference>
<dbReference type="Gene3D" id="1.25.10.10">
    <property type="entry name" value="Leucine-rich Repeat Variant"/>
    <property type="match status" value="1"/>
</dbReference>
<name>A0ABU2SGN0_9ACTN</name>
<dbReference type="InterPro" id="IPR016024">
    <property type="entry name" value="ARM-type_fold"/>
</dbReference>
<dbReference type="InterPro" id="IPR011989">
    <property type="entry name" value="ARM-like"/>
</dbReference>
<organism evidence="1 2">
    <name type="scientific">Streptomyces hesseae</name>
    <dbReference type="NCBI Taxonomy" id="3075519"/>
    <lineage>
        <taxon>Bacteria</taxon>
        <taxon>Bacillati</taxon>
        <taxon>Actinomycetota</taxon>
        <taxon>Actinomycetes</taxon>
        <taxon>Kitasatosporales</taxon>
        <taxon>Streptomycetaceae</taxon>
        <taxon>Streptomyces</taxon>
    </lineage>
</organism>
<keyword evidence="2" id="KW-1185">Reference proteome</keyword>
<proteinExistence type="predicted"/>